<reference evidence="7 8" key="1">
    <citation type="submission" date="2018-03" db="EMBL/GenBank/DDBJ databases">
        <title>Cross-interface Injection: A General Nanoliter Liquid Handling Method Applied to Single Cells Genome Amplification Automated Nanoliter Liquid Handling Applied to Single Cell Multiple Displacement Amplification.</title>
        <authorList>
            <person name="Yun J."/>
            <person name="Xu P."/>
            <person name="Xu J."/>
            <person name="Dai X."/>
            <person name="Wang Y."/>
            <person name="Zheng X."/>
            <person name="Cao C."/>
            <person name="Yi Q."/>
            <person name="Zhu Y."/>
            <person name="Wang L."/>
            <person name="Dong Z."/>
            <person name="Huang Y."/>
            <person name="Huang L."/>
            <person name="Du W."/>
        </authorList>
    </citation>
    <scope>NUCLEOTIDE SEQUENCE [LARGE SCALE GENOMIC DNA]</scope>
    <source>
        <strain evidence="7 8">Z-D1-2</strain>
    </source>
</reference>
<gene>
    <name evidence="7" type="ORF">C9994_00070</name>
</gene>
<evidence type="ECO:0000256" key="4">
    <source>
        <dbReference type="ARBA" id="ARBA00022833"/>
    </source>
</evidence>
<evidence type="ECO:0000256" key="3">
    <source>
        <dbReference type="ARBA" id="ARBA00022801"/>
    </source>
</evidence>
<evidence type="ECO:0000259" key="6">
    <source>
        <dbReference type="PROSITE" id="PS50249"/>
    </source>
</evidence>
<dbReference type="Proteomes" id="UP000240608">
    <property type="component" value="Unassembled WGS sequence"/>
</dbReference>
<protein>
    <submittedName>
        <fullName evidence="7">DNA repair protein</fullName>
    </submittedName>
</protein>
<evidence type="ECO:0000256" key="5">
    <source>
        <dbReference type="ARBA" id="ARBA00023049"/>
    </source>
</evidence>
<proteinExistence type="predicted"/>
<dbReference type="Gene3D" id="3.40.140.10">
    <property type="entry name" value="Cytidine Deaminase, domain 2"/>
    <property type="match status" value="1"/>
</dbReference>
<dbReference type="EMBL" id="PYVU01000001">
    <property type="protein sequence ID" value="PTB98051.1"/>
    <property type="molecule type" value="Genomic_DNA"/>
</dbReference>
<dbReference type="InterPro" id="IPR037518">
    <property type="entry name" value="MPN"/>
</dbReference>
<keyword evidence="5" id="KW-0482">Metalloprotease</keyword>
<name>A0A2T4DW32_9BACT</name>
<keyword evidence="1" id="KW-0645">Protease</keyword>
<evidence type="ECO:0000256" key="1">
    <source>
        <dbReference type="ARBA" id="ARBA00022670"/>
    </source>
</evidence>
<dbReference type="AlphaFoldDB" id="A0A2T4DW32"/>
<dbReference type="GO" id="GO:0006508">
    <property type="term" value="P:proteolysis"/>
    <property type="evidence" value="ECO:0007669"/>
    <property type="project" value="UniProtKB-KW"/>
</dbReference>
<dbReference type="PANTHER" id="PTHR30471:SF3">
    <property type="entry name" value="UPF0758 PROTEIN YEES-RELATED"/>
    <property type="match status" value="1"/>
</dbReference>
<organism evidence="7 8">
    <name type="scientific">Marivirga lumbricoides</name>
    <dbReference type="NCBI Taxonomy" id="1046115"/>
    <lineage>
        <taxon>Bacteria</taxon>
        <taxon>Pseudomonadati</taxon>
        <taxon>Bacteroidota</taxon>
        <taxon>Cytophagia</taxon>
        <taxon>Cytophagales</taxon>
        <taxon>Marivirgaceae</taxon>
        <taxon>Marivirga</taxon>
    </lineage>
</organism>
<dbReference type="GO" id="GO:0008237">
    <property type="term" value="F:metallopeptidase activity"/>
    <property type="evidence" value="ECO:0007669"/>
    <property type="project" value="UniProtKB-KW"/>
</dbReference>
<evidence type="ECO:0000313" key="8">
    <source>
        <dbReference type="Proteomes" id="UP000240608"/>
    </source>
</evidence>
<dbReference type="InterPro" id="IPR025657">
    <property type="entry name" value="RadC_JAB"/>
</dbReference>
<keyword evidence="2" id="KW-0479">Metal-binding</keyword>
<dbReference type="PROSITE" id="PS01302">
    <property type="entry name" value="UPF0758"/>
    <property type="match status" value="1"/>
</dbReference>
<evidence type="ECO:0000256" key="2">
    <source>
        <dbReference type="ARBA" id="ARBA00022723"/>
    </source>
</evidence>
<dbReference type="Pfam" id="PF04002">
    <property type="entry name" value="RadC"/>
    <property type="match status" value="1"/>
</dbReference>
<feature type="domain" description="MPN" evidence="6">
    <location>
        <begin position="33"/>
        <end position="157"/>
    </location>
</feature>
<dbReference type="InterPro" id="IPR001405">
    <property type="entry name" value="UPF0758"/>
</dbReference>
<dbReference type="PANTHER" id="PTHR30471">
    <property type="entry name" value="DNA REPAIR PROTEIN RADC"/>
    <property type="match status" value="1"/>
</dbReference>
<keyword evidence="4" id="KW-0862">Zinc</keyword>
<dbReference type="PROSITE" id="PS50249">
    <property type="entry name" value="MPN"/>
    <property type="match status" value="1"/>
</dbReference>
<dbReference type="InterPro" id="IPR020891">
    <property type="entry name" value="UPF0758_CS"/>
</dbReference>
<sequence length="157" mass="17321">MGELSGIAGQFKANLIPEIKLSYNKGKRVLGNVKSSKDAANFIRSQYRRGSIEAQEFFNVIYLDRKNSVIGYYRHSKGGIAGTVADPRIIFAIALKSLSSGIIIAHNHPSGTLKPSSSDINLTRKIKQIGDLHEISLLDHLIVTKENYFSFSDEGIL</sequence>
<dbReference type="GO" id="GO:0046872">
    <property type="term" value="F:metal ion binding"/>
    <property type="evidence" value="ECO:0007669"/>
    <property type="project" value="UniProtKB-KW"/>
</dbReference>
<keyword evidence="3" id="KW-0378">Hydrolase</keyword>
<comment type="caution">
    <text evidence="7">The sequence shown here is derived from an EMBL/GenBank/DDBJ whole genome shotgun (WGS) entry which is preliminary data.</text>
</comment>
<dbReference type="CDD" id="cd08071">
    <property type="entry name" value="MPN_DUF2466"/>
    <property type="match status" value="1"/>
</dbReference>
<evidence type="ECO:0000313" key="7">
    <source>
        <dbReference type="EMBL" id="PTB98051.1"/>
    </source>
</evidence>
<accession>A0A2T4DW32</accession>